<organism evidence="1 2">
    <name type="scientific">Ambrosiozyma monospora</name>
    <name type="common">Yeast</name>
    <name type="synonym">Endomycopsis monosporus</name>
    <dbReference type="NCBI Taxonomy" id="43982"/>
    <lineage>
        <taxon>Eukaryota</taxon>
        <taxon>Fungi</taxon>
        <taxon>Dikarya</taxon>
        <taxon>Ascomycota</taxon>
        <taxon>Saccharomycotina</taxon>
        <taxon>Pichiomycetes</taxon>
        <taxon>Pichiales</taxon>
        <taxon>Pichiaceae</taxon>
        <taxon>Ambrosiozyma</taxon>
    </lineage>
</organism>
<sequence length="254" mass="28765">MKETLTTATLYGIPLSLNSTPPQSVHGSLGHRSKATRIPSYKTIDYPASVPVDHAMKTCTNLLEKDSYPSCLSDPKFQAYTQQKRTKPQKGFRNWVKSHFTSKRHNKNNGFNSSKVDKTSSSYDMATYGSQLSCYESFRNLAIDESFRELENGLDYSALKKASSFPPVSNPSNACDNDKNKDIEDNLPISVPEKLTVEQLNQLTSPLLSQFTEDDDSVLLDTHNYKNLMPFKVLVKSSPIQKILFIWQQLNRRK</sequence>
<keyword evidence="2" id="KW-1185">Reference proteome</keyword>
<dbReference type="EMBL" id="BSXS01001359">
    <property type="protein sequence ID" value="GME75941.1"/>
    <property type="molecule type" value="Genomic_DNA"/>
</dbReference>
<name>A0ACB5SXV5_AMBMO</name>
<accession>A0ACB5SXV5</accession>
<reference evidence="1" key="1">
    <citation type="submission" date="2023-04" db="EMBL/GenBank/DDBJ databases">
        <title>Ambrosiozyma monospora NBRC 10751.</title>
        <authorList>
            <person name="Ichikawa N."/>
            <person name="Sato H."/>
            <person name="Tonouchi N."/>
        </authorList>
    </citation>
    <scope>NUCLEOTIDE SEQUENCE</scope>
    <source>
        <strain evidence="1">NBRC 10751</strain>
    </source>
</reference>
<proteinExistence type="predicted"/>
<dbReference type="Proteomes" id="UP001165064">
    <property type="component" value="Unassembled WGS sequence"/>
</dbReference>
<protein>
    <submittedName>
        <fullName evidence="1">Unnamed protein product</fullName>
    </submittedName>
</protein>
<gene>
    <name evidence="1" type="ORF">Amon02_000237700</name>
</gene>
<comment type="caution">
    <text evidence="1">The sequence shown here is derived from an EMBL/GenBank/DDBJ whole genome shotgun (WGS) entry which is preliminary data.</text>
</comment>
<evidence type="ECO:0000313" key="1">
    <source>
        <dbReference type="EMBL" id="GME75941.1"/>
    </source>
</evidence>
<evidence type="ECO:0000313" key="2">
    <source>
        <dbReference type="Proteomes" id="UP001165064"/>
    </source>
</evidence>